<dbReference type="GO" id="GO:0008217">
    <property type="term" value="P:regulation of blood pressure"/>
    <property type="evidence" value="ECO:0007669"/>
    <property type="project" value="InterPro"/>
</dbReference>
<feature type="signal peptide" evidence="20">
    <location>
        <begin position="1"/>
        <end position="20"/>
    </location>
</feature>
<organism evidence="22 23">
    <name type="scientific">Ovis aries</name>
    <name type="common">Sheep</name>
    <dbReference type="NCBI Taxonomy" id="9940"/>
    <lineage>
        <taxon>Eukaryota</taxon>
        <taxon>Metazoa</taxon>
        <taxon>Chordata</taxon>
        <taxon>Craniata</taxon>
        <taxon>Vertebrata</taxon>
        <taxon>Euteleostomi</taxon>
        <taxon>Mammalia</taxon>
        <taxon>Eutheria</taxon>
        <taxon>Laurasiatheria</taxon>
        <taxon>Artiodactyla</taxon>
        <taxon>Ruminantia</taxon>
        <taxon>Pecora</taxon>
        <taxon>Bovidae</taxon>
        <taxon>Caprinae</taxon>
        <taxon>Ovis</taxon>
    </lineage>
</organism>
<dbReference type="AlphaFoldDB" id="A0A836A1I6"/>
<comment type="similarity">
    <text evidence="17">Belongs to the G-protein coupled receptor 1 family.</text>
</comment>
<evidence type="ECO:0000256" key="3">
    <source>
        <dbReference type="ARBA" id="ARBA00013809"/>
    </source>
</evidence>
<keyword evidence="10 19" id="KW-0472">Membrane</keyword>
<evidence type="ECO:0000256" key="17">
    <source>
        <dbReference type="RuleBase" id="RU000688"/>
    </source>
</evidence>
<evidence type="ECO:0000256" key="14">
    <source>
        <dbReference type="ARBA" id="ARBA00023224"/>
    </source>
</evidence>
<evidence type="ECO:0000256" key="10">
    <source>
        <dbReference type="ARBA" id="ARBA00023136"/>
    </source>
</evidence>
<keyword evidence="9 17" id="KW-0297">G-protein coupled receptor</keyword>
<keyword evidence="6 17" id="KW-0812">Transmembrane</keyword>
<dbReference type="InterPro" id="IPR051193">
    <property type="entry name" value="GPCR_endothelin_rcpt"/>
</dbReference>
<feature type="transmembrane region" description="Helical" evidence="19">
    <location>
        <begin position="163"/>
        <end position="181"/>
    </location>
</feature>
<keyword evidence="7 20" id="KW-0732">Signal</keyword>
<dbReference type="Pfam" id="PF03619">
    <property type="entry name" value="Solute_trans_a"/>
    <property type="match status" value="1"/>
</dbReference>
<dbReference type="SUPFAM" id="SSF81321">
    <property type="entry name" value="Family A G protein-coupled receptor-like"/>
    <property type="match status" value="1"/>
</dbReference>
<dbReference type="Pfam" id="PF00001">
    <property type="entry name" value="7tm_1"/>
    <property type="match status" value="1"/>
</dbReference>
<comment type="subunit">
    <text evidence="2">Interacts with HDAC7 and KAT5.</text>
</comment>
<evidence type="ECO:0000256" key="2">
    <source>
        <dbReference type="ARBA" id="ARBA00011811"/>
    </source>
</evidence>
<comment type="caution">
    <text evidence="22">The sequence shown here is derived from an EMBL/GenBank/DDBJ whole genome shotgun (WGS) entry which is preliminary data.</text>
</comment>
<dbReference type="GO" id="GO:0048066">
    <property type="term" value="P:developmental pigmentation"/>
    <property type="evidence" value="ECO:0007669"/>
    <property type="project" value="TreeGrafter"/>
</dbReference>
<proteinExistence type="inferred from homology"/>
<dbReference type="GO" id="GO:0004962">
    <property type="term" value="F:endothelin receptor activity"/>
    <property type="evidence" value="ECO:0007669"/>
    <property type="project" value="InterPro"/>
</dbReference>
<dbReference type="InterPro" id="IPR002175">
    <property type="entry name" value="ETA_rcpt"/>
</dbReference>
<keyword evidence="8 19" id="KW-1133">Transmembrane helix</keyword>
<evidence type="ECO:0000256" key="12">
    <source>
        <dbReference type="ARBA" id="ARBA00023170"/>
    </source>
</evidence>
<evidence type="ECO:0000256" key="6">
    <source>
        <dbReference type="ARBA" id="ARBA00022692"/>
    </source>
</evidence>
<dbReference type="PANTHER" id="PTHR46099">
    <property type="entry name" value="G_PROTEIN_RECEP_F1_2 DOMAIN-CONTAINING PROTEIN"/>
    <property type="match status" value="1"/>
</dbReference>
<feature type="transmembrane region" description="Helical" evidence="19">
    <location>
        <begin position="118"/>
        <end position="143"/>
    </location>
</feature>
<evidence type="ECO:0000256" key="5">
    <source>
        <dbReference type="ARBA" id="ARBA00022553"/>
    </source>
</evidence>
<keyword evidence="11" id="KW-1015">Disulfide bond</keyword>
<dbReference type="InterPro" id="IPR000276">
    <property type="entry name" value="GPCR_Rhodpsn"/>
</dbReference>
<feature type="transmembrane region" description="Helical" evidence="19">
    <location>
        <begin position="675"/>
        <end position="695"/>
    </location>
</feature>
<feature type="transmembrane region" description="Helical" evidence="19">
    <location>
        <begin position="597"/>
        <end position="620"/>
    </location>
</feature>
<dbReference type="PROSITE" id="PS50262">
    <property type="entry name" value="G_PROTEIN_RECEP_F1_2"/>
    <property type="match status" value="1"/>
</dbReference>
<dbReference type="InterPro" id="IPR017452">
    <property type="entry name" value="GPCR_Rhodpsn_7TM"/>
</dbReference>
<dbReference type="GO" id="GO:0048484">
    <property type="term" value="P:enteric nervous system development"/>
    <property type="evidence" value="ECO:0007669"/>
    <property type="project" value="InterPro"/>
</dbReference>
<feature type="region of interest" description="Disordered" evidence="18">
    <location>
        <begin position="746"/>
        <end position="787"/>
    </location>
</feature>
<keyword evidence="12 17" id="KW-0675">Receptor</keyword>
<keyword evidence="14 17" id="KW-0807">Transducer</keyword>
<dbReference type="InterPro" id="IPR000499">
    <property type="entry name" value="Endthln_rcpt"/>
</dbReference>
<dbReference type="PROSITE" id="PS00237">
    <property type="entry name" value="G_PROTEIN_RECEP_F1_1"/>
    <property type="match status" value="1"/>
</dbReference>
<reference evidence="22 23" key="1">
    <citation type="submission" date="2020-12" db="EMBL/GenBank/DDBJ databases">
        <title>De novo assembly of Tibetan sheep genome.</title>
        <authorList>
            <person name="Li X."/>
        </authorList>
    </citation>
    <scope>NUCLEOTIDE SEQUENCE [LARGE SCALE GENOMIC DNA]</scope>
    <source>
        <tissue evidence="22">Heart</tissue>
    </source>
</reference>
<comment type="function">
    <text evidence="15">Receptor for endothelin-1. Mediates its action by association with G proteins that activate a phosphatidylinositol-calcium second messenger system. The rank order of binding affinities for ET-A is: ET1 &gt; ET2 &gt;&gt; ET3.</text>
</comment>
<evidence type="ECO:0000256" key="16">
    <source>
        <dbReference type="ARBA" id="ARBA00030983"/>
    </source>
</evidence>
<evidence type="ECO:0000256" key="19">
    <source>
        <dbReference type="SAM" id="Phobius"/>
    </source>
</evidence>
<evidence type="ECO:0000313" key="23">
    <source>
        <dbReference type="Proteomes" id="UP000664991"/>
    </source>
</evidence>
<feature type="transmembrane region" description="Helical" evidence="19">
    <location>
        <begin position="257"/>
        <end position="283"/>
    </location>
</feature>
<feature type="transmembrane region" description="Helical" evidence="19">
    <location>
        <begin position="193"/>
        <end position="218"/>
    </location>
</feature>
<feature type="transmembrane region" description="Helical" evidence="19">
    <location>
        <begin position="81"/>
        <end position="106"/>
    </location>
</feature>
<dbReference type="Gene3D" id="1.20.1070.10">
    <property type="entry name" value="Rhodopsin 7-helix transmembrane proteins"/>
    <property type="match status" value="1"/>
</dbReference>
<evidence type="ECO:0000259" key="21">
    <source>
        <dbReference type="PROSITE" id="PS50262"/>
    </source>
</evidence>
<dbReference type="PRINTS" id="PR00237">
    <property type="entry name" value="GPCRRHODOPSN"/>
</dbReference>
<dbReference type="SMART" id="SM01417">
    <property type="entry name" value="Solute_trans_a"/>
    <property type="match status" value="1"/>
</dbReference>
<dbReference type="PANTHER" id="PTHR46099:SF2">
    <property type="entry name" value="ENDOTHELIN-1 RECEPTOR"/>
    <property type="match status" value="1"/>
</dbReference>
<dbReference type="FunFam" id="1.20.1070.10:FF:000076">
    <property type="entry name" value="Endothelin receptor type B"/>
    <property type="match status" value="1"/>
</dbReference>
<keyword evidence="5" id="KW-0597">Phosphoprotein</keyword>
<feature type="domain" description="G-protein coupled receptors family 1 profile" evidence="21">
    <location>
        <begin position="97"/>
        <end position="366"/>
    </location>
</feature>
<evidence type="ECO:0000256" key="15">
    <source>
        <dbReference type="ARBA" id="ARBA00025187"/>
    </source>
</evidence>
<feature type="chain" id="PRO_5032866383" description="Endothelin-1 receptor" evidence="20">
    <location>
        <begin position="21"/>
        <end position="787"/>
    </location>
</feature>
<evidence type="ECO:0000256" key="4">
    <source>
        <dbReference type="ARBA" id="ARBA00022475"/>
    </source>
</evidence>
<evidence type="ECO:0000256" key="18">
    <source>
        <dbReference type="SAM" id="MobiDB-lite"/>
    </source>
</evidence>
<feature type="compositionally biased region" description="Basic and acidic residues" evidence="18">
    <location>
        <begin position="774"/>
        <end position="787"/>
    </location>
</feature>
<dbReference type="GO" id="GO:0005886">
    <property type="term" value="C:plasma membrane"/>
    <property type="evidence" value="ECO:0007669"/>
    <property type="project" value="UniProtKB-SubCell"/>
</dbReference>
<evidence type="ECO:0000256" key="8">
    <source>
        <dbReference type="ARBA" id="ARBA00022989"/>
    </source>
</evidence>
<evidence type="ECO:0000256" key="1">
    <source>
        <dbReference type="ARBA" id="ARBA00004651"/>
    </source>
</evidence>
<feature type="transmembrane region" description="Helical" evidence="19">
    <location>
        <begin position="641"/>
        <end position="663"/>
    </location>
</feature>
<protein>
    <recommendedName>
        <fullName evidence="3">Endothelin-1 receptor</fullName>
    </recommendedName>
    <alternativeName>
        <fullName evidence="16">Endothelin receptor type A</fullName>
    </alternativeName>
</protein>
<accession>A0A836A1I6</accession>
<dbReference type="GO" id="GO:0042310">
    <property type="term" value="P:vasoconstriction"/>
    <property type="evidence" value="ECO:0007669"/>
    <property type="project" value="InterPro"/>
</dbReference>
<evidence type="ECO:0000256" key="13">
    <source>
        <dbReference type="ARBA" id="ARBA00023180"/>
    </source>
</evidence>
<evidence type="ECO:0000313" key="22">
    <source>
        <dbReference type="EMBL" id="KAG5198485.1"/>
    </source>
</evidence>
<evidence type="ECO:0000256" key="11">
    <source>
        <dbReference type="ARBA" id="ARBA00023157"/>
    </source>
</evidence>
<sequence>METFLLRVSFWVALVGGVISDNPESYSTNLSIHVDSVTTFRGTELSFVVTTHQPTNLALPSNGSMHNYCPQQTKITSAFKYINTVISCTIFIVGMVGNATLLRIIYQNKCMRNGPNALIASLALGDLIYVVIDLPINVFKLLAGRWPFEQNDFGVFLCKLFPFLQKSSVGITVLNLCALSVDRYRAVASWSRVQGIGIPLVTAIEIVSIWILSFILAIPEAIGFVMVPFEYKGAQHRTCMLNATSKFMEFYQDVKDWWLFGFYFCMPLVCTAIFYTLMTCEMLNRRNGSLRIALSEHLKQRREVAKTVFCLVVIFALCWFPLHLSRILKKTVYDEMDTNRCELLRCFVSFISKMHFTSSESHRFLNNHTGFHVHFVYGPGVIDTYQEHGENRYIRAKRVFGGWRICTKRRRQEERLGRGYAFAKHGLFEVPSALGMQVSSSVWLQQGAVWADSPIHSLRESQIFGSEKGSALRILWMVPIYSLDSWIALKYPSIAIYVDTCRECYEAYVIYNFMGFLTNYLTNRYPNLVLIIEAKDQQKHFPPLCCCPPWTMGEVLLFRCKLGVLQYTVVRPFTTIIALVCELLGIYDEGNFSFSNAWTYLVIINNMSQLFAMYCLLLFYKVLKEELSPIQPVGKFLCVKLVVFVSFWQAVVIALLVKVGVISEKHTWEWQTVEAVATGLQDFIICIEMFLAAIAHHYTFSYKPYVQEAEEGSCFDSFLAMWDVSDIRDDISEQVRHVVPPSPVGHYQGFGHTVTPQTTPTTANAPDDTGNDAAEAREEPSEKSVAS</sequence>
<dbReference type="PRINTS" id="PR00570">
    <property type="entry name" value="ENDOTHELINAR"/>
</dbReference>
<dbReference type="Proteomes" id="UP000664991">
    <property type="component" value="Chromosome 17"/>
</dbReference>
<gene>
    <name evidence="22" type="ORF">JEQ12_007081</name>
</gene>
<evidence type="ECO:0000256" key="7">
    <source>
        <dbReference type="ARBA" id="ARBA00022729"/>
    </source>
</evidence>
<evidence type="ECO:0000256" key="9">
    <source>
        <dbReference type="ARBA" id="ARBA00023040"/>
    </source>
</evidence>
<dbReference type="PRINTS" id="PR00366">
    <property type="entry name" value="ENDOTHELINR"/>
</dbReference>
<evidence type="ECO:0000256" key="20">
    <source>
        <dbReference type="SAM" id="SignalP"/>
    </source>
</evidence>
<feature type="compositionally biased region" description="Low complexity" evidence="18">
    <location>
        <begin position="753"/>
        <end position="768"/>
    </location>
</feature>
<keyword evidence="13" id="KW-0325">Glycoprotein</keyword>
<feature type="transmembrane region" description="Helical" evidence="19">
    <location>
        <begin position="304"/>
        <end position="322"/>
    </location>
</feature>
<dbReference type="InterPro" id="IPR005178">
    <property type="entry name" value="Ostalpha/TMEM184C"/>
</dbReference>
<name>A0A836A1I6_SHEEP</name>
<keyword evidence="4" id="KW-1003">Cell membrane</keyword>
<comment type="subcellular location">
    <subcellularLocation>
        <location evidence="1">Cell membrane</location>
        <topology evidence="1">Multi-pass membrane protein</topology>
    </subcellularLocation>
</comment>
<dbReference type="EMBL" id="JAEMGP010000017">
    <property type="protein sequence ID" value="KAG5198485.1"/>
    <property type="molecule type" value="Genomic_DNA"/>
</dbReference>